<keyword evidence="2" id="KW-1185">Reference proteome</keyword>
<evidence type="ECO:0000313" key="1">
    <source>
        <dbReference type="EMBL" id="PMD31838.1"/>
    </source>
</evidence>
<feature type="non-terminal residue" evidence="1">
    <location>
        <position position="78"/>
    </location>
</feature>
<dbReference type="OrthoDB" id="3443855at2759"/>
<dbReference type="AlphaFoldDB" id="A0A2J6QZY8"/>
<protein>
    <submittedName>
        <fullName evidence="1">Uncharacterized protein</fullName>
    </submittedName>
</protein>
<sequence length="78" mass="8741">FTNLHDVEMASRQTKYDTLSPAEQQKQEAWAQQKIRATGVCPAGFHWIRVPGGYNCAAGAHWMSDELVAEGRGRFYGI</sequence>
<dbReference type="Proteomes" id="UP000235786">
    <property type="component" value="Unassembled WGS sequence"/>
</dbReference>
<proteinExistence type="predicted"/>
<evidence type="ECO:0000313" key="2">
    <source>
        <dbReference type="Proteomes" id="UP000235786"/>
    </source>
</evidence>
<feature type="non-terminal residue" evidence="1">
    <location>
        <position position="1"/>
    </location>
</feature>
<organism evidence="1 2">
    <name type="scientific">Hyaloscypha variabilis (strain UAMH 11265 / GT02V1 / F)</name>
    <name type="common">Meliniomyces variabilis</name>
    <dbReference type="NCBI Taxonomy" id="1149755"/>
    <lineage>
        <taxon>Eukaryota</taxon>
        <taxon>Fungi</taxon>
        <taxon>Dikarya</taxon>
        <taxon>Ascomycota</taxon>
        <taxon>Pezizomycotina</taxon>
        <taxon>Leotiomycetes</taxon>
        <taxon>Helotiales</taxon>
        <taxon>Hyaloscyphaceae</taxon>
        <taxon>Hyaloscypha</taxon>
        <taxon>Hyaloscypha variabilis</taxon>
    </lineage>
</organism>
<name>A0A2J6QZY8_HYAVF</name>
<dbReference type="EMBL" id="KZ613961">
    <property type="protein sequence ID" value="PMD31838.1"/>
    <property type="molecule type" value="Genomic_DNA"/>
</dbReference>
<accession>A0A2J6QZY8</accession>
<gene>
    <name evidence="1" type="ORF">L207DRAFT_391739</name>
</gene>
<reference evidence="1 2" key="1">
    <citation type="submission" date="2016-04" db="EMBL/GenBank/DDBJ databases">
        <title>A degradative enzymes factory behind the ericoid mycorrhizal symbiosis.</title>
        <authorList>
            <consortium name="DOE Joint Genome Institute"/>
            <person name="Martino E."/>
            <person name="Morin E."/>
            <person name="Grelet G."/>
            <person name="Kuo A."/>
            <person name="Kohler A."/>
            <person name="Daghino S."/>
            <person name="Barry K."/>
            <person name="Choi C."/>
            <person name="Cichocki N."/>
            <person name="Clum A."/>
            <person name="Copeland A."/>
            <person name="Hainaut M."/>
            <person name="Haridas S."/>
            <person name="Labutti K."/>
            <person name="Lindquist E."/>
            <person name="Lipzen A."/>
            <person name="Khouja H.-R."/>
            <person name="Murat C."/>
            <person name="Ohm R."/>
            <person name="Olson A."/>
            <person name="Spatafora J."/>
            <person name="Veneault-Fourrey C."/>
            <person name="Henrissat B."/>
            <person name="Grigoriev I."/>
            <person name="Martin F."/>
            <person name="Perotto S."/>
        </authorList>
    </citation>
    <scope>NUCLEOTIDE SEQUENCE [LARGE SCALE GENOMIC DNA]</scope>
    <source>
        <strain evidence="1 2">F</strain>
    </source>
</reference>